<dbReference type="InterPro" id="IPR007229">
    <property type="entry name" value="Nic_PRibTrfase-Fam"/>
</dbReference>
<evidence type="ECO:0000256" key="5">
    <source>
        <dbReference type="ARBA" id="ARBA00022598"/>
    </source>
</evidence>
<dbReference type="GO" id="GO:0005829">
    <property type="term" value="C:cytosol"/>
    <property type="evidence" value="ECO:0007669"/>
    <property type="project" value="TreeGrafter"/>
</dbReference>
<reference evidence="8 9" key="1">
    <citation type="journal article" date="2018" name="Syst. Appl. Microbiol.">
        <title>Flavobacterium circumlabens sp. nov. and Flavobacterium cupreum sp. nov., two psychrotrophic species isolated from Antarctic environmental samples.</title>
        <authorList>
            <person name="Kralova S."/>
            <person name="Busse H.J."/>
            <person name="Svec P."/>
            <person name="Maslanova I."/>
            <person name="Stankova E."/>
            <person name="Bartak M."/>
            <person name="Sedlacek I."/>
        </authorList>
    </citation>
    <scope>NUCLEOTIDE SEQUENCE [LARGE SCALE GENOMIC DNA]</scope>
    <source>
        <strain evidence="8 9">CCM 8828</strain>
    </source>
</reference>
<comment type="similarity">
    <text evidence="2">Belongs to the NAPRTase family.</text>
</comment>
<gene>
    <name evidence="8" type="ORF">D0809_26945</name>
</gene>
<evidence type="ECO:0000256" key="6">
    <source>
        <dbReference type="ARBA" id="ARBA00022642"/>
    </source>
</evidence>
<evidence type="ECO:0000313" key="9">
    <source>
        <dbReference type="Proteomes" id="UP000298340"/>
    </source>
</evidence>
<dbReference type="InterPro" id="IPR036068">
    <property type="entry name" value="Nicotinate_pribotase-like_C"/>
</dbReference>
<evidence type="ECO:0000313" key="8">
    <source>
        <dbReference type="EMBL" id="TEB41158.1"/>
    </source>
</evidence>
<dbReference type="Proteomes" id="UP000298340">
    <property type="component" value="Unassembled WGS sequence"/>
</dbReference>
<evidence type="ECO:0000256" key="4">
    <source>
        <dbReference type="ARBA" id="ARBA00022553"/>
    </source>
</evidence>
<feature type="non-terminal residue" evidence="8">
    <location>
        <position position="1"/>
    </location>
</feature>
<sequence>LFDGVRHDSGDPVEFAKKVIAHYNKMGIDPKSKSIVFSDSLNFDKVKIISDFCKDKIRMSFGIGTNFTNDVGLPPMNMVIKLTETKPDNVHWQGVVKLSDEKNKNTGTPEMIDLAKQVLGIR</sequence>
<keyword evidence="8" id="KW-0328">Glycosyltransferase</keyword>
<protein>
    <recommendedName>
        <fullName evidence="3">nicotinate phosphoribosyltransferase</fullName>
        <ecNumber evidence="3">6.3.4.21</ecNumber>
    </recommendedName>
</protein>
<keyword evidence="5" id="KW-0436">Ligase</keyword>
<dbReference type="EC" id="6.3.4.21" evidence="3"/>
<dbReference type="PANTHER" id="PTHR11098:SF1">
    <property type="entry name" value="NICOTINATE PHOSPHORIBOSYLTRANSFERASE"/>
    <property type="match status" value="1"/>
</dbReference>
<feature type="domain" description="Nicotinate/nicotinamide phosphoribosyltransferase" evidence="7">
    <location>
        <begin position="1"/>
        <end position="120"/>
    </location>
</feature>
<evidence type="ECO:0000256" key="3">
    <source>
        <dbReference type="ARBA" id="ARBA00013236"/>
    </source>
</evidence>
<dbReference type="UniPathway" id="UPA00253">
    <property type="reaction ID" value="UER00457"/>
</dbReference>
<dbReference type="GO" id="GO:0016757">
    <property type="term" value="F:glycosyltransferase activity"/>
    <property type="evidence" value="ECO:0007669"/>
    <property type="project" value="UniProtKB-KW"/>
</dbReference>
<evidence type="ECO:0000256" key="1">
    <source>
        <dbReference type="ARBA" id="ARBA00004952"/>
    </source>
</evidence>
<keyword evidence="6" id="KW-0662">Pyridine nucleotide biosynthesis</keyword>
<dbReference type="Pfam" id="PF04095">
    <property type="entry name" value="NAPRTase"/>
    <property type="match status" value="1"/>
</dbReference>
<dbReference type="InterPro" id="IPR041525">
    <property type="entry name" value="N/Namide_PRibTrfase"/>
</dbReference>
<dbReference type="PANTHER" id="PTHR11098">
    <property type="entry name" value="NICOTINATE PHOSPHORIBOSYLTRANSFERASE"/>
    <property type="match status" value="1"/>
</dbReference>
<evidence type="ECO:0000259" key="7">
    <source>
        <dbReference type="Pfam" id="PF04095"/>
    </source>
</evidence>
<evidence type="ECO:0000256" key="2">
    <source>
        <dbReference type="ARBA" id="ARBA00010897"/>
    </source>
</evidence>
<dbReference type="EMBL" id="QWDN01000504">
    <property type="protein sequence ID" value="TEB41158.1"/>
    <property type="molecule type" value="Genomic_DNA"/>
</dbReference>
<comment type="pathway">
    <text evidence="1">Cofactor biosynthesis; NAD(+) biosynthesis; nicotinate D-ribonucleotide from nicotinate: step 1/1.</text>
</comment>
<dbReference type="Gene3D" id="3.20.140.10">
    <property type="entry name" value="nicotinate phosphoribosyltransferase"/>
    <property type="match status" value="1"/>
</dbReference>
<dbReference type="GO" id="GO:0034355">
    <property type="term" value="P:NAD+ biosynthetic process via the salvage pathway"/>
    <property type="evidence" value="ECO:0007669"/>
    <property type="project" value="TreeGrafter"/>
</dbReference>
<dbReference type="SUPFAM" id="SSF51690">
    <property type="entry name" value="Nicotinate/Quinolinate PRTase C-terminal domain-like"/>
    <property type="match status" value="1"/>
</dbReference>
<comment type="caution">
    <text evidence="8">The sequence shown here is derived from an EMBL/GenBank/DDBJ whole genome shotgun (WGS) entry which is preliminary data.</text>
</comment>
<name>A0A4Y7U4Z8_9FLAO</name>
<accession>A0A4Y7U4Z8</accession>
<dbReference type="AlphaFoldDB" id="A0A4Y7U4Z8"/>
<proteinExistence type="inferred from homology"/>
<dbReference type="GO" id="GO:0004516">
    <property type="term" value="F:nicotinate phosphoribosyltransferase activity"/>
    <property type="evidence" value="ECO:0007669"/>
    <property type="project" value="UniProtKB-EC"/>
</dbReference>
<keyword evidence="8" id="KW-0808">Transferase</keyword>
<organism evidence="8 9">
    <name type="scientific">Flavobacterium circumlabens</name>
    <dbReference type="NCBI Taxonomy" id="2133765"/>
    <lineage>
        <taxon>Bacteria</taxon>
        <taxon>Pseudomonadati</taxon>
        <taxon>Bacteroidota</taxon>
        <taxon>Flavobacteriia</taxon>
        <taxon>Flavobacteriales</taxon>
        <taxon>Flavobacteriaceae</taxon>
        <taxon>Flavobacterium</taxon>
    </lineage>
</organism>
<keyword evidence="4" id="KW-0597">Phosphoprotein</keyword>